<dbReference type="EMBL" id="JAPEIS010000003">
    <property type="protein sequence ID" value="KAJ8068004.1"/>
    <property type="molecule type" value="Genomic_DNA"/>
</dbReference>
<accession>A0A9X0AT24</accession>
<proteinExistence type="predicted"/>
<comment type="caution">
    <text evidence="2">The sequence shown here is derived from an EMBL/GenBank/DDBJ whole genome shotgun (WGS) entry which is preliminary data.</text>
</comment>
<evidence type="ECO:0000256" key="1">
    <source>
        <dbReference type="SAM" id="MobiDB-lite"/>
    </source>
</evidence>
<sequence length="234" mass="24845">MVPINPLTKQPNKSSPKPPPAPVLTPTIPSTPTTNTPSKPMGRKSSSIFFHQPTTNSNSISSPNNSNHQNDRSLFVSVEGTMFLDTRSLPTTSNKRRKNLHTPVLEDVPAFSLPGPANRWAVDAHYGVGMKTSRKDKHYGVESMEALDLAGDGDAGTLEVVGSKKRALGGVEMLGCGAGERNCVVVGGSDGVPTKSMEDLKLDDKSADGDVDIHGGDGESLRLRKGKRKFSAGV</sequence>
<evidence type="ECO:0000313" key="2">
    <source>
        <dbReference type="EMBL" id="KAJ8068004.1"/>
    </source>
</evidence>
<feature type="region of interest" description="Disordered" evidence="1">
    <location>
        <begin position="1"/>
        <end position="71"/>
    </location>
</feature>
<dbReference type="OrthoDB" id="3550763at2759"/>
<dbReference type="Proteomes" id="UP001152300">
    <property type="component" value="Unassembled WGS sequence"/>
</dbReference>
<name>A0A9X0AT24_9HELO</name>
<reference evidence="2" key="1">
    <citation type="submission" date="2022-11" db="EMBL/GenBank/DDBJ databases">
        <title>Genome Resource of Sclerotinia nivalis Strain SnTB1, a Plant Pathogen Isolated from American Ginseng.</title>
        <authorList>
            <person name="Fan S."/>
        </authorList>
    </citation>
    <scope>NUCLEOTIDE SEQUENCE</scope>
    <source>
        <strain evidence="2">SnTB1</strain>
    </source>
</reference>
<feature type="compositionally biased region" description="Polar residues" evidence="1">
    <location>
        <begin position="44"/>
        <end position="55"/>
    </location>
</feature>
<feature type="compositionally biased region" description="Low complexity" evidence="1">
    <location>
        <begin position="56"/>
        <end position="67"/>
    </location>
</feature>
<protein>
    <submittedName>
        <fullName evidence="2">Uncharacterized protein</fullName>
    </submittedName>
</protein>
<keyword evidence="3" id="KW-1185">Reference proteome</keyword>
<evidence type="ECO:0000313" key="3">
    <source>
        <dbReference type="Proteomes" id="UP001152300"/>
    </source>
</evidence>
<dbReference type="AlphaFoldDB" id="A0A9X0AT24"/>
<gene>
    <name evidence="2" type="ORF">OCU04_003582</name>
</gene>
<organism evidence="2 3">
    <name type="scientific">Sclerotinia nivalis</name>
    <dbReference type="NCBI Taxonomy" id="352851"/>
    <lineage>
        <taxon>Eukaryota</taxon>
        <taxon>Fungi</taxon>
        <taxon>Dikarya</taxon>
        <taxon>Ascomycota</taxon>
        <taxon>Pezizomycotina</taxon>
        <taxon>Leotiomycetes</taxon>
        <taxon>Helotiales</taxon>
        <taxon>Sclerotiniaceae</taxon>
        <taxon>Sclerotinia</taxon>
    </lineage>
</organism>
<feature type="compositionally biased region" description="Low complexity" evidence="1">
    <location>
        <begin position="24"/>
        <end position="40"/>
    </location>
</feature>